<evidence type="ECO:0000313" key="3">
    <source>
        <dbReference type="Proteomes" id="UP000530403"/>
    </source>
</evidence>
<gene>
    <name evidence="2" type="ORF">HEB29_004009</name>
</gene>
<evidence type="ECO:0000256" key="1">
    <source>
        <dbReference type="SAM" id="Phobius"/>
    </source>
</evidence>
<feature type="transmembrane region" description="Helical" evidence="1">
    <location>
        <begin position="84"/>
        <end position="105"/>
    </location>
</feature>
<organism evidence="2 3">
    <name type="scientific">Streptomyces fulvorobeus</name>
    <dbReference type="NCBI Taxonomy" id="284028"/>
    <lineage>
        <taxon>Bacteria</taxon>
        <taxon>Bacillati</taxon>
        <taxon>Actinomycetota</taxon>
        <taxon>Actinomycetes</taxon>
        <taxon>Kitasatosporales</taxon>
        <taxon>Streptomycetaceae</taxon>
        <taxon>Streptomyces</taxon>
    </lineage>
</organism>
<keyword evidence="1" id="KW-0812">Transmembrane</keyword>
<keyword evidence="1" id="KW-0472">Membrane</keyword>
<dbReference type="Proteomes" id="UP000530403">
    <property type="component" value="Unassembled WGS sequence"/>
</dbReference>
<protein>
    <submittedName>
        <fullName evidence="2">ATP synthase protein I</fullName>
    </submittedName>
</protein>
<reference evidence="2 3" key="1">
    <citation type="submission" date="2020-07" db="EMBL/GenBank/DDBJ databases">
        <title>Sequencing the genomes of 1000 actinobacteria strains.</title>
        <authorList>
            <person name="Klenk H.-P."/>
        </authorList>
    </citation>
    <scope>NUCLEOTIDE SEQUENCE [LARGE SCALE GENOMIC DNA]</scope>
    <source>
        <strain evidence="2 3">DSM 41455</strain>
    </source>
</reference>
<proteinExistence type="predicted"/>
<dbReference type="EMBL" id="JACCCF010000001">
    <property type="protein sequence ID" value="NYE42998.1"/>
    <property type="molecule type" value="Genomic_DNA"/>
</dbReference>
<keyword evidence="1" id="KW-1133">Transmembrane helix</keyword>
<feature type="transmembrane region" description="Helical" evidence="1">
    <location>
        <begin position="111"/>
        <end position="130"/>
    </location>
</feature>
<evidence type="ECO:0000313" key="2">
    <source>
        <dbReference type="EMBL" id="NYE42998.1"/>
    </source>
</evidence>
<dbReference type="AlphaFoldDB" id="A0A7Y9HEE2"/>
<feature type="transmembrane region" description="Helical" evidence="1">
    <location>
        <begin position="24"/>
        <end position="45"/>
    </location>
</feature>
<sequence length="160" mass="16574">MTTPTAHPLYSGVAAMPSNDVRTLLQAAVPTAAAGAVAVAVSAVVAGGKGAVGAVVATLVVILFMGIGLIVLQRTARSLPHLFQAMGLMLYTAQLLLLFIFVAAFKNTEVFNPKAFAITLVATTLVWIGAQARAHMKAKILYVEPDSVQGEKPRNTGSSA</sequence>
<feature type="transmembrane region" description="Helical" evidence="1">
    <location>
        <begin position="51"/>
        <end position="72"/>
    </location>
</feature>
<comment type="caution">
    <text evidence="2">The sequence shown here is derived from an EMBL/GenBank/DDBJ whole genome shotgun (WGS) entry which is preliminary data.</text>
</comment>
<name>A0A7Y9HEE2_9ACTN</name>
<accession>A0A7Y9HEE2</accession>